<reference evidence="1" key="1">
    <citation type="submission" date="2021-11" db="EMBL/GenBank/DDBJ databases">
        <title>Fusarium solani-melongenae Genome sequencing and assembly.</title>
        <authorList>
            <person name="Xie S."/>
            <person name="Huang L."/>
            <person name="Zhang X."/>
        </authorList>
    </citation>
    <scope>NUCLEOTIDE SEQUENCE</scope>
    <source>
        <strain evidence="1">CRI 24-3</strain>
    </source>
</reference>
<dbReference type="EMBL" id="CP090035">
    <property type="protein sequence ID" value="UPK97270.1"/>
    <property type="molecule type" value="Genomic_DNA"/>
</dbReference>
<dbReference type="Proteomes" id="UP000830768">
    <property type="component" value="Chromosome 6"/>
</dbReference>
<organism evidence="1 2">
    <name type="scientific">Fusarium solani subsp. cucurbitae</name>
    <name type="common">Neocosmosporum cucurbitae</name>
    <dbReference type="NCBI Taxonomy" id="2747967"/>
    <lineage>
        <taxon>Eukaryota</taxon>
        <taxon>Fungi</taxon>
        <taxon>Dikarya</taxon>
        <taxon>Ascomycota</taxon>
        <taxon>Pezizomycotina</taxon>
        <taxon>Sordariomycetes</taxon>
        <taxon>Hypocreomycetidae</taxon>
        <taxon>Hypocreales</taxon>
        <taxon>Nectriaceae</taxon>
        <taxon>Fusarium</taxon>
        <taxon>Fusarium solani species complex</taxon>
    </lineage>
</organism>
<name>A0ACD3Z834_FUSSC</name>
<keyword evidence="2" id="KW-1185">Reference proteome</keyword>
<protein>
    <submittedName>
        <fullName evidence="1">Uncharacterized protein</fullName>
    </submittedName>
</protein>
<evidence type="ECO:0000313" key="1">
    <source>
        <dbReference type="EMBL" id="UPK97270.1"/>
    </source>
</evidence>
<accession>A0ACD3Z834</accession>
<sequence>MAPTEFRFFPSLPLELRRDIYLLASPPRDDFCEKLHTTVNPIKLDSSLKDFAFSWRHIIHGKSKQPTLESFGFTSSKPLTHSWEPSSFTPEISLDRLCENPGHAWELARTGHFFSKAPIPALLHTCTESRLELINMGYQLAFQTRSSGPRTWFNFDRDILFIESDPSGDGSSVDDTNWILSGNSLWNLGQFDPREMRQVRRLALWKAAEYLSLVNHGLDSFDVPARELSSVLRLFSSLEELLLVELCADELATTVAKAKDEVETTTSLATEQRQHHTFKTRELWSCIDVCEVDGLLPLFSPKPPCPRNMSATGVNSDLLIDHKKAQGNGANYFGDTEDVIQSVLAKDIASLISTEKTDIVIPWHIPRLRTVHVLPPLEHSILSQERVKVAQDVCKLQQEWASLVRSRTEKPLSPTEWDKAARVFEDAHWPDDKHRDHEGYSSCYVSGITQKKWWIQEGPAPEVGDLLL</sequence>
<proteinExistence type="predicted"/>
<evidence type="ECO:0000313" key="2">
    <source>
        <dbReference type="Proteomes" id="UP000830768"/>
    </source>
</evidence>
<gene>
    <name evidence="1" type="ORF">LCI18_008205</name>
</gene>